<dbReference type="PANTHER" id="PTHR46339:SF5">
    <property type="entry name" value="BPTI_KUNITZ INHIBITOR DOMAIN-CONTAINING PROTEIN"/>
    <property type="match status" value="1"/>
</dbReference>
<evidence type="ECO:0000313" key="2">
    <source>
        <dbReference type="EMBL" id="VDM81890.1"/>
    </source>
</evidence>
<name>A0A3P7J8S8_STRVU</name>
<dbReference type="GO" id="GO:0004867">
    <property type="term" value="F:serine-type endopeptidase inhibitor activity"/>
    <property type="evidence" value="ECO:0007669"/>
    <property type="project" value="InterPro"/>
</dbReference>
<dbReference type="SUPFAM" id="SSF57362">
    <property type="entry name" value="BPTI-like"/>
    <property type="match status" value="1"/>
</dbReference>
<protein>
    <recommendedName>
        <fullName evidence="1">BPTI/Kunitz inhibitor domain-containing protein</fullName>
    </recommendedName>
</protein>
<dbReference type="EMBL" id="UYYB01115058">
    <property type="protein sequence ID" value="VDM81890.1"/>
    <property type="molecule type" value="Genomic_DNA"/>
</dbReference>
<dbReference type="SMART" id="SM00131">
    <property type="entry name" value="KU"/>
    <property type="match status" value="1"/>
</dbReference>
<dbReference type="InterPro" id="IPR002223">
    <property type="entry name" value="Kunitz_BPTI"/>
</dbReference>
<dbReference type="PROSITE" id="PS50279">
    <property type="entry name" value="BPTI_KUNITZ_2"/>
    <property type="match status" value="1"/>
</dbReference>
<dbReference type="AlphaFoldDB" id="A0A3P7J8S8"/>
<dbReference type="InterPro" id="IPR028150">
    <property type="entry name" value="Lustrin_cystein"/>
</dbReference>
<dbReference type="Gene3D" id="4.10.410.10">
    <property type="entry name" value="Pancreatic trypsin inhibitor Kunitz domain"/>
    <property type="match status" value="1"/>
</dbReference>
<dbReference type="CDD" id="cd22593">
    <property type="entry name" value="Kunitz_conkunitzin"/>
    <property type="match status" value="1"/>
</dbReference>
<proteinExistence type="predicted"/>
<feature type="domain" description="BPTI/Kunitz inhibitor" evidence="1">
    <location>
        <begin position="83"/>
        <end position="119"/>
    </location>
</feature>
<organism evidence="2 3">
    <name type="scientific">Strongylus vulgaris</name>
    <name type="common">Blood worm</name>
    <dbReference type="NCBI Taxonomy" id="40348"/>
    <lineage>
        <taxon>Eukaryota</taxon>
        <taxon>Metazoa</taxon>
        <taxon>Ecdysozoa</taxon>
        <taxon>Nematoda</taxon>
        <taxon>Chromadorea</taxon>
        <taxon>Rhabditida</taxon>
        <taxon>Rhabditina</taxon>
        <taxon>Rhabditomorpha</taxon>
        <taxon>Strongyloidea</taxon>
        <taxon>Strongylidae</taxon>
        <taxon>Strongylus</taxon>
    </lineage>
</organism>
<dbReference type="PANTHER" id="PTHR46339">
    <property type="entry name" value="PROTEIN CBG15282-RELATED"/>
    <property type="match status" value="1"/>
</dbReference>
<keyword evidence="3" id="KW-1185">Reference proteome</keyword>
<evidence type="ECO:0000313" key="3">
    <source>
        <dbReference type="Proteomes" id="UP000270094"/>
    </source>
</evidence>
<gene>
    <name evidence="2" type="ORF">SVUK_LOCUS16888</name>
</gene>
<dbReference type="InterPro" id="IPR053014">
    <property type="entry name" value="Cuticle_assoc_divergent"/>
</dbReference>
<dbReference type="InterPro" id="IPR036880">
    <property type="entry name" value="Kunitz_BPTI_sf"/>
</dbReference>
<sequence>MEVVLLVNLVPNLSNVLRWPVKVFAAQAETVCEIDVQLSFAENICSESGGRAKNPLRSTPYDPGMRFDQLTGEQANYAVGISTRYYYNPIDGQCHPFTYNGFLGNFNNFQTQSDCQIFCARCITPKPVIAKVFSILDVKATTIAEPKCPQGRAYLDYSGKFLQCGEGNGRRAYLDYSGKFLHCGEGNGRLSCPANYECHFDGHVHGCCPSKG</sequence>
<dbReference type="Pfam" id="PF00014">
    <property type="entry name" value="Kunitz_BPTI"/>
    <property type="match status" value="1"/>
</dbReference>
<dbReference type="Pfam" id="PF14625">
    <property type="entry name" value="Lustrin_cystein"/>
    <property type="match status" value="1"/>
</dbReference>
<dbReference type="Proteomes" id="UP000270094">
    <property type="component" value="Unassembled WGS sequence"/>
</dbReference>
<reference evidence="2 3" key="1">
    <citation type="submission" date="2018-11" db="EMBL/GenBank/DDBJ databases">
        <authorList>
            <consortium name="Pathogen Informatics"/>
        </authorList>
    </citation>
    <scope>NUCLEOTIDE SEQUENCE [LARGE SCALE GENOMIC DNA]</scope>
</reference>
<dbReference type="OrthoDB" id="4473401at2759"/>
<accession>A0A3P7J8S8</accession>
<evidence type="ECO:0000259" key="1">
    <source>
        <dbReference type="PROSITE" id="PS50279"/>
    </source>
</evidence>